<feature type="region of interest" description="Disordered" evidence="4">
    <location>
        <begin position="566"/>
        <end position="601"/>
    </location>
</feature>
<feature type="coiled-coil region" evidence="3">
    <location>
        <begin position="346"/>
        <end position="436"/>
    </location>
</feature>
<evidence type="ECO:0000256" key="3">
    <source>
        <dbReference type="SAM" id="Coils"/>
    </source>
</evidence>
<evidence type="ECO:0000256" key="2">
    <source>
        <dbReference type="ARBA" id="ARBA00023054"/>
    </source>
</evidence>
<dbReference type="GO" id="GO:0009903">
    <property type="term" value="P:chloroplast avoidance movement"/>
    <property type="evidence" value="ECO:0007669"/>
    <property type="project" value="TreeGrafter"/>
</dbReference>
<evidence type="ECO:0000313" key="5">
    <source>
        <dbReference type="EMBL" id="KAK1281146.1"/>
    </source>
</evidence>
<comment type="similarity">
    <text evidence="1">Belongs to the WEB family.</text>
</comment>
<keyword evidence="2 3" id="KW-0175">Coiled coil</keyword>
<accession>A0AAV9BY70</accession>
<feature type="coiled-coil region" evidence="3">
    <location>
        <begin position="511"/>
        <end position="559"/>
    </location>
</feature>
<dbReference type="InterPro" id="IPR008545">
    <property type="entry name" value="Web"/>
</dbReference>
<comment type="caution">
    <text evidence="5">The sequence shown here is derived from an EMBL/GenBank/DDBJ whole genome shotgun (WGS) entry which is preliminary data.</text>
</comment>
<evidence type="ECO:0000256" key="4">
    <source>
        <dbReference type="SAM" id="MobiDB-lite"/>
    </source>
</evidence>
<reference evidence="5" key="1">
    <citation type="journal article" date="2023" name="Nat. Commun.">
        <title>Diploid and tetraploid genomes of Acorus and the evolution of monocots.</title>
        <authorList>
            <person name="Ma L."/>
            <person name="Liu K.W."/>
            <person name="Li Z."/>
            <person name="Hsiao Y.Y."/>
            <person name="Qi Y."/>
            <person name="Fu T."/>
            <person name="Tang G.D."/>
            <person name="Zhang D."/>
            <person name="Sun W.H."/>
            <person name="Liu D.K."/>
            <person name="Li Y."/>
            <person name="Chen G.Z."/>
            <person name="Liu X.D."/>
            <person name="Liao X.Y."/>
            <person name="Jiang Y.T."/>
            <person name="Yu X."/>
            <person name="Hao Y."/>
            <person name="Huang J."/>
            <person name="Zhao X.W."/>
            <person name="Ke S."/>
            <person name="Chen Y.Y."/>
            <person name="Wu W.L."/>
            <person name="Hsu J.L."/>
            <person name="Lin Y.F."/>
            <person name="Huang M.D."/>
            <person name="Li C.Y."/>
            <person name="Huang L."/>
            <person name="Wang Z.W."/>
            <person name="Zhao X."/>
            <person name="Zhong W.Y."/>
            <person name="Peng D.H."/>
            <person name="Ahmad S."/>
            <person name="Lan S."/>
            <person name="Zhang J.S."/>
            <person name="Tsai W.C."/>
            <person name="Van de Peer Y."/>
            <person name="Liu Z.J."/>
        </authorList>
    </citation>
    <scope>NUCLEOTIDE SEQUENCE</scope>
    <source>
        <strain evidence="5">SCP</strain>
    </source>
</reference>
<organism evidence="5 6">
    <name type="scientific">Acorus gramineus</name>
    <name type="common">Dwarf sweet flag</name>
    <dbReference type="NCBI Taxonomy" id="55184"/>
    <lineage>
        <taxon>Eukaryota</taxon>
        <taxon>Viridiplantae</taxon>
        <taxon>Streptophyta</taxon>
        <taxon>Embryophyta</taxon>
        <taxon>Tracheophyta</taxon>
        <taxon>Spermatophyta</taxon>
        <taxon>Magnoliopsida</taxon>
        <taxon>Liliopsida</taxon>
        <taxon>Acoraceae</taxon>
        <taxon>Acorus</taxon>
    </lineage>
</organism>
<dbReference type="GO" id="GO:0005829">
    <property type="term" value="C:cytosol"/>
    <property type="evidence" value="ECO:0007669"/>
    <property type="project" value="TreeGrafter"/>
</dbReference>
<evidence type="ECO:0000256" key="1">
    <source>
        <dbReference type="ARBA" id="ARBA00005485"/>
    </source>
</evidence>
<evidence type="ECO:0000313" key="6">
    <source>
        <dbReference type="Proteomes" id="UP001179952"/>
    </source>
</evidence>
<proteinExistence type="inferred from homology"/>
<feature type="region of interest" description="Disordered" evidence="4">
    <location>
        <begin position="263"/>
        <end position="287"/>
    </location>
</feature>
<feature type="compositionally biased region" description="Polar residues" evidence="4">
    <location>
        <begin position="268"/>
        <end position="279"/>
    </location>
</feature>
<sequence>MNHRFIACAGLRMEFERGTAVSLFGESIHRVKPEKNKNQMPFSEKFSKAGELHLARLDIGRFSENQKSAETMKAQAESDLLNAGKLVKDLTLQIDESNSRASARRRELLELKCTGMGALEESSDRRYMEVLKELDAVKLEFAELKLDVASLLEEKAWAELVSKSRSCSRSVEALKKEMEDTYEEQVIIELARIEAVKEFKEIEAKREAEVAQFLVKMEKTRKRIKELMRERKLSKDVERKLAITNSDVDVLQNELKFIKAFEKHSESNSDSSPNQMNQLSKDESGNPNLLESAMAELEAAKKELSSIKEEGFQCMSAMDILRGRLRKIYEEMGKLKKSEEKADSTIQMLNSKLLRAKSKLESATTASKTAKAIASNLSAASEQLQIEKESMEKERELINEETKTIKAEMENAESKIELAEERLEAALQELESVTVSEGIALENLRALTEKTVTARASMCMQNSTITISRFEYEYLSSHAEGAKEIADKRVAAAQAWVEALKAGERETLGKIESCRREADEMRLMEEQERQKSEKLLKAKKEVEQELHRAQKLNEATDVQIVLRPPRRSVKENSMTGSRRRSARIHRPNLPGKYAPRSPSITLKKRTKVMPNLAKFFRGKRSKQQ</sequence>
<dbReference type="AlphaFoldDB" id="A0AAV9BY70"/>
<name>A0AAV9BY70_ACOGR</name>
<feature type="compositionally biased region" description="Basic residues" evidence="4">
    <location>
        <begin position="577"/>
        <end position="586"/>
    </location>
</feature>
<gene>
    <name evidence="5" type="ORF">QJS04_geneDACA003105</name>
</gene>
<dbReference type="EMBL" id="JAUJYN010000001">
    <property type="protein sequence ID" value="KAK1281146.1"/>
    <property type="molecule type" value="Genomic_DNA"/>
</dbReference>
<dbReference type="Proteomes" id="UP001179952">
    <property type="component" value="Unassembled WGS sequence"/>
</dbReference>
<dbReference type="GO" id="GO:0009904">
    <property type="term" value="P:chloroplast accumulation movement"/>
    <property type="evidence" value="ECO:0007669"/>
    <property type="project" value="TreeGrafter"/>
</dbReference>
<protein>
    <submittedName>
        <fullName evidence="5">Protein PLASTID MOVEMENT IMPAIRED 15</fullName>
    </submittedName>
</protein>
<dbReference type="Pfam" id="PF05701">
    <property type="entry name" value="WEMBL"/>
    <property type="match status" value="1"/>
</dbReference>
<dbReference type="PANTHER" id="PTHR32054:SF2">
    <property type="entry name" value="PROTEIN PLASTID MOVEMENT IMPAIRED 2"/>
    <property type="match status" value="1"/>
</dbReference>
<dbReference type="PANTHER" id="PTHR32054">
    <property type="entry name" value="HEAVY CHAIN, PUTATIVE, EXPRESSED-RELATED-RELATED"/>
    <property type="match status" value="1"/>
</dbReference>
<reference evidence="5" key="2">
    <citation type="submission" date="2023-06" db="EMBL/GenBank/DDBJ databases">
        <authorList>
            <person name="Ma L."/>
            <person name="Liu K.-W."/>
            <person name="Li Z."/>
            <person name="Hsiao Y.-Y."/>
            <person name="Qi Y."/>
            <person name="Fu T."/>
            <person name="Tang G."/>
            <person name="Zhang D."/>
            <person name="Sun W.-H."/>
            <person name="Liu D.-K."/>
            <person name="Li Y."/>
            <person name="Chen G.-Z."/>
            <person name="Liu X.-D."/>
            <person name="Liao X.-Y."/>
            <person name="Jiang Y.-T."/>
            <person name="Yu X."/>
            <person name="Hao Y."/>
            <person name="Huang J."/>
            <person name="Zhao X.-W."/>
            <person name="Ke S."/>
            <person name="Chen Y.-Y."/>
            <person name="Wu W.-L."/>
            <person name="Hsu J.-L."/>
            <person name="Lin Y.-F."/>
            <person name="Huang M.-D."/>
            <person name="Li C.-Y."/>
            <person name="Huang L."/>
            <person name="Wang Z.-W."/>
            <person name="Zhao X."/>
            <person name="Zhong W.-Y."/>
            <person name="Peng D.-H."/>
            <person name="Ahmad S."/>
            <person name="Lan S."/>
            <person name="Zhang J.-S."/>
            <person name="Tsai W.-C."/>
            <person name="Van De Peer Y."/>
            <person name="Liu Z.-J."/>
        </authorList>
    </citation>
    <scope>NUCLEOTIDE SEQUENCE</scope>
    <source>
        <strain evidence="5">SCP</strain>
        <tissue evidence="5">Leaves</tissue>
    </source>
</reference>
<feature type="coiled-coil region" evidence="3">
    <location>
        <begin position="210"/>
        <end position="254"/>
    </location>
</feature>
<keyword evidence="6" id="KW-1185">Reference proteome</keyword>